<protein>
    <submittedName>
        <fullName evidence="2">Predicted nucleotidyltransferase</fullName>
    </submittedName>
</protein>
<organism evidence="2 3">
    <name type="scientific">Hydrobacter penzbergensis</name>
    <dbReference type="NCBI Taxonomy" id="1235997"/>
    <lineage>
        <taxon>Bacteria</taxon>
        <taxon>Pseudomonadati</taxon>
        <taxon>Bacteroidota</taxon>
        <taxon>Chitinophagia</taxon>
        <taxon>Chitinophagales</taxon>
        <taxon>Chitinophagaceae</taxon>
        <taxon>Hydrobacter</taxon>
    </lineage>
</organism>
<evidence type="ECO:0000313" key="3">
    <source>
        <dbReference type="Proteomes" id="UP000198711"/>
    </source>
</evidence>
<dbReference type="AlphaFoldDB" id="A0A8X8IDD8"/>
<feature type="domain" description="Polymerase beta nucleotidyltransferase" evidence="1">
    <location>
        <begin position="22"/>
        <end position="84"/>
    </location>
</feature>
<name>A0A8X8IDD8_9BACT</name>
<gene>
    <name evidence="2" type="ORF">SAMN05444410_101255</name>
</gene>
<evidence type="ECO:0000313" key="2">
    <source>
        <dbReference type="EMBL" id="SDW10793.1"/>
    </source>
</evidence>
<dbReference type="RefSeq" id="WP_092721425.1">
    <property type="nucleotide sequence ID" value="NZ_FNNO01000001.1"/>
</dbReference>
<reference evidence="2 3" key="1">
    <citation type="submission" date="2016-10" db="EMBL/GenBank/DDBJ databases">
        <authorList>
            <person name="Varghese N."/>
            <person name="Submissions S."/>
        </authorList>
    </citation>
    <scope>NUCLEOTIDE SEQUENCE [LARGE SCALE GENOMIC DNA]</scope>
    <source>
        <strain evidence="2 3">DSM 25353</strain>
    </source>
</reference>
<comment type="caution">
    <text evidence="2">The sequence shown here is derived from an EMBL/GenBank/DDBJ whole genome shotgun (WGS) entry which is preliminary data.</text>
</comment>
<dbReference type="PANTHER" id="PTHR37030">
    <property type="entry name" value="NUCLEOTIDYLTRANSFERASE"/>
    <property type="match status" value="1"/>
</dbReference>
<dbReference type="Gene3D" id="3.30.460.10">
    <property type="entry name" value="Beta Polymerase, domain 2"/>
    <property type="match status" value="1"/>
</dbReference>
<dbReference type="PANTHER" id="PTHR37030:SF1">
    <property type="entry name" value="NUCLEOTIDYLTRANSFERASE"/>
    <property type="match status" value="1"/>
</dbReference>
<dbReference type="CDD" id="cd05403">
    <property type="entry name" value="NT_KNTase_like"/>
    <property type="match status" value="1"/>
</dbReference>
<dbReference type="InterPro" id="IPR041633">
    <property type="entry name" value="Polbeta"/>
</dbReference>
<dbReference type="SUPFAM" id="SSF81301">
    <property type="entry name" value="Nucleotidyltransferase"/>
    <property type="match status" value="1"/>
</dbReference>
<dbReference type="Pfam" id="PF18765">
    <property type="entry name" value="Polbeta"/>
    <property type="match status" value="1"/>
</dbReference>
<sequence>MNYQQTLQSIKFTVRSFLPDSKVLLFGSRATGKADEESDYDLLVITSDTFEPRVKMNWESKIRKALVHSLKAPFDVILESEKEINEKKNLTGHIVYYAMKEAVEL</sequence>
<evidence type="ECO:0000259" key="1">
    <source>
        <dbReference type="Pfam" id="PF18765"/>
    </source>
</evidence>
<proteinExistence type="predicted"/>
<dbReference type="EMBL" id="FNNO01000001">
    <property type="protein sequence ID" value="SDW10793.1"/>
    <property type="molecule type" value="Genomic_DNA"/>
</dbReference>
<keyword evidence="3" id="KW-1185">Reference proteome</keyword>
<dbReference type="InterPro" id="IPR043519">
    <property type="entry name" value="NT_sf"/>
</dbReference>
<dbReference type="Proteomes" id="UP000198711">
    <property type="component" value="Unassembled WGS sequence"/>
</dbReference>
<accession>A0A8X8IDD8</accession>